<keyword evidence="6" id="KW-0175">Coiled coil</keyword>
<dbReference type="FunFam" id="1.20.5.170:FF:000075">
    <property type="entry name" value="BZIP transcription factor (MetR)"/>
    <property type="match status" value="1"/>
</dbReference>
<evidence type="ECO:0000256" key="4">
    <source>
        <dbReference type="ARBA" id="ARBA00023163"/>
    </source>
</evidence>
<protein>
    <recommendedName>
        <fullName evidence="8">BZIP domain-containing protein</fullName>
    </recommendedName>
</protein>
<dbReference type="AlphaFoldDB" id="A0A517LL99"/>
<feature type="region of interest" description="Disordered" evidence="7">
    <location>
        <begin position="98"/>
        <end position="134"/>
    </location>
</feature>
<keyword evidence="10" id="KW-1185">Reference proteome</keyword>
<evidence type="ECO:0000256" key="1">
    <source>
        <dbReference type="ARBA" id="ARBA00004123"/>
    </source>
</evidence>
<dbReference type="InterPro" id="IPR004827">
    <property type="entry name" value="bZIP"/>
</dbReference>
<dbReference type="Proteomes" id="UP000316270">
    <property type="component" value="Chromosome 15"/>
</dbReference>
<gene>
    <name evidence="9" type="ORF">FKW77_004022</name>
</gene>
<accession>A0A517LL99</accession>
<evidence type="ECO:0000313" key="9">
    <source>
        <dbReference type="EMBL" id="QDS76409.1"/>
    </source>
</evidence>
<dbReference type="EMBL" id="CP042199">
    <property type="protein sequence ID" value="QDS76409.1"/>
    <property type="molecule type" value="Genomic_DNA"/>
</dbReference>
<dbReference type="GO" id="GO:0000977">
    <property type="term" value="F:RNA polymerase II transcription regulatory region sequence-specific DNA binding"/>
    <property type="evidence" value="ECO:0007669"/>
    <property type="project" value="TreeGrafter"/>
</dbReference>
<comment type="subcellular location">
    <subcellularLocation>
        <location evidence="1">Nucleus</location>
    </subcellularLocation>
</comment>
<dbReference type="PROSITE" id="PS00036">
    <property type="entry name" value="BZIP_BASIC"/>
    <property type="match status" value="1"/>
</dbReference>
<evidence type="ECO:0000256" key="2">
    <source>
        <dbReference type="ARBA" id="ARBA00023015"/>
    </source>
</evidence>
<evidence type="ECO:0000256" key="3">
    <source>
        <dbReference type="ARBA" id="ARBA00023125"/>
    </source>
</evidence>
<dbReference type="Pfam" id="PF07716">
    <property type="entry name" value="bZIP_2"/>
    <property type="match status" value="1"/>
</dbReference>
<dbReference type="SMART" id="SM00338">
    <property type="entry name" value="BRLZ"/>
    <property type="match status" value="1"/>
</dbReference>
<proteinExistence type="predicted"/>
<dbReference type="InterPro" id="IPR046347">
    <property type="entry name" value="bZIP_sf"/>
</dbReference>
<evidence type="ECO:0000256" key="7">
    <source>
        <dbReference type="SAM" id="MobiDB-lite"/>
    </source>
</evidence>
<feature type="domain" description="BZIP" evidence="8">
    <location>
        <begin position="158"/>
        <end position="217"/>
    </location>
</feature>
<reference evidence="9 10" key="1">
    <citation type="submission" date="2019-07" db="EMBL/GenBank/DDBJ databases">
        <title>Finished genome of Venturia effusa.</title>
        <authorList>
            <person name="Young C.A."/>
            <person name="Cox M.P."/>
            <person name="Ganley A.R.D."/>
            <person name="David W.J."/>
        </authorList>
    </citation>
    <scope>NUCLEOTIDE SEQUENCE [LARGE SCALE GENOMIC DNA]</scope>
    <source>
        <strain evidence="10">albino</strain>
    </source>
</reference>
<keyword evidence="5" id="KW-0539">Nucleus</keyword>
<sequence>MARKPTPNVSQYIANLNTIGEVEDLSFQNDLTSFANTDFFDFDMGEGGIGSISAPAEFDTKHTEQKQSSTWEHDPLSTDFLGGDFSFAELTDFNPLPTAPDAFPTGSNAFPIPSSVATPTSTSSPSAAKTGEKRKLNAISDPAVSGNMDEAARIAAEEDKRRRNTAASARFRIKKKQREQALEKSAKEMTDKAHRLETKVHQLELENKWLKSLITEKNDITKGGFEELYEKFTKVNQEARIPEAVKDGVGTGAVEDEEDDFES</sequence>
<dbReference type="OrthoDB" id="1939598at2759"/>
<dbReference type="GO" id="GO:0005634">
    <property type="term" value="C:nucleus"/>
    <property type="evidence" value="ECO:0007669"/>
    <property type="project" value="UniProtKB-SubCell"/>
</dbReference>
<dbReference type="GO" id="GO:0001228">
    <property type="term" value="F:DNA-binding transcription activator activity, RNA polymerase II-specific"/>
    <property type="evidence" value="ECO:0007669"/>
    <property type="project" value="TreeGrafter"/>
</dbReference>
<organism evidence="9 10">
    <name type="scientific">Venturia effusa</name>
    <dbReference type="NCBI Taxonomy" id="50376"/>
    <lineage>
        <taxon>Eukaryota</taxon>
        <taxon>Fungi</taxon>
        <taxon>Dikarya</taxon>
        <taxon>Ascomycota</taxon>
        <taxon>Pezizomycotina</taxon>
        <taxon>Dothideomycetes</taxon>
        <taxon>Pleosporomycetidae</taxon>
        <taxon>Venturiales</taxon>
        <taxon>Venturiaceae</taxon>
        <taxon>Venturia</taxon>
    </lineage>
</organism>
<dbReference type="PANTHER" id="PTHR13044:SF14">
    <property type="entry name" value="CRYPTOCEPHAL, ISOFORM A"/>
    <property type="match status" value="1"/>
</dbReference>
<dbReference type="PROSITE" id="PS50217">
    <property type="entry name" value="BZIP"/>
    <property type="match status" value="1"/>
</dbReference>
<dbReference type="Gene3D" id="1.20.5.170">
    <property type="match status" value="1"/>
</dbReference>
<evidence type="ECO:0000256" key="6">
    <source>
        <dbReference type="SAM" id="Coils"/>
    </source>
</evidence>
<keyword evidence="4" id="KW-0804">Transcription</keyword>
<evidence type="ECO:0000313" key="10">
    <source>
        <dbReference type="Proteomes" id="UP000316270"/>
    </source>
</evidence>
<keyword evidence="3" id="KW-0238">DNA-binding</keyword>
<feature type="coiled-coil region" evidence="6">
    <location>
        <begin position="179"/>
        <end position="206"/>
    </location>
</feature>
<name>A0A517LL99_9PEZI</name>
<dbReference type="SUPFAM" id="SSF57959">
    <property type="entry name" value="Leucine zipper domain"/>
    <property type="match status" value="1"/>
</dbReference>
<evidence type="ECO:0000259" key="8">
    <source>
        <dbReference type="PROSITE" id="PS50217"/>
    </source>
</evidence>
<feature type="compositionally biased region" description="Low complexity" evidence="7">
    <location>
        <begin position="113"/>
        <end position="128"/>
    </location>
</feature>
<dbReference type="PANTHER" id="PTHR13044">
    <property type="entry name" value="ACTIVATING TRANSCRIPTION FACTOR ATF 4/5"/>
    <property type="match status" value="1"/>
</dbReference>
<dbReference type="CDD" id="cd14705">
    <property type="entry name" value="bZIP_Zip1"/>
    <property type="match status" value="1"/>
</dbReference>
<keyword evidence="2" id="KW-0805">Transcription regulation</keyword>
<dbReference type="STRING" id="50376.A0A517LL99"/>
<evidence type="ECO:0000256" key="5">
    <source>
        <dbReference type="ARBA" id="ARBA00023242"/>
    </source>
</evidence>